<name>A0A2H0BGA5_UNCKA</name>
<evidence type="ECO:0000256" key="1">
    <source>
        <dbReference type="SAM" id="Phobius"/>
    </source>
</evidence>
<sequence>MLKFVYTIFVGILIVTFIGLGIDAFYPGPIMPDYTQTKDYYAPVGLRGEEPTLTDEEITQMNEEQQTYDKQYQIYSEQLKTYNRDVSIIALIGAIIILAASILFEKQLKIIADGMIFGGVLTLSYSIIRGFSAGDDIFRFIVVAIGLTVSLALGYIKFIKPQQTIQ</sequence>
<evidence type="ECO:0000313" key="3">
    <source>
        <dbReference type="Proteomes" id="UP000228495"/>
    </source>
</evidence>
<feature type="transmembrane region" description="Helical" evidence="1">
    <location>
        <begin position="5"/>
        <end position="26"/>
    </location>
</feature>
<keyword evidence="1" id="KW-0472">Membrane</keyword>
<dbReference type="EMBL" id="PCSU01000033">
    <property type="protein sequence ID" value="PIP56609.1"/>
    <property type="molecule type" value="Genomic_DNA"/>
</dbReference>
<feature type="transmembrane region" description="Helical" evidence="1">
    <location>
        <begin position="111"/>
        <end position="131"/>
    </location>
</feature>
<protein>
    <submittedName>
        <fullName evidence="2">Uncharacterized protein</fullName>
    </submittedName>
</protein>
<reference evidence="2 3" key="1">
    <citation type="submission" date="2017-09" db="EMBL/GenBank/DDBJ databases">
        <title>Depth-based differentiation of microbial function through sediment-hosted aquifers and enrichment of novel symbionts in the deep terrestrial subsurface.</title>
        <authorList>
            <person name="Probst A.J."/>
            <person name="Ladd B."/>
            <person name="Jarett J.K."/>
            <person name="Geller-Mcgrath D.E."/>
            <person name="Sieber C.M."/>
            <person name="Emerson J.B."/>
            <person name="Anantharaman K."/>
            <person name="Thomas B.C."/>
            <person name="Malmstrom R."/>
            <person name="Stieglmeier M."/>
            <person name="Klingl A."/>
            <person name="Woyke T."/>
            <person name="Ryan C.M."/>
            <person name="Banfield J.F."/>
        </authorList>
    </citation>
    <scope>NUCLEOTIDE SEQUENCE [LARGE SCALE GENOMIC DNA]</scope>
    <source>
        <strain evidence="2">CG22_combo_CG10-13_8_21_14_all_39_12</strain>
    </source>
</reference>
<keyword evidence="1" id="KW-0812">Transmembrane</keyword>
<gene>
    <name evidence="2" type="ORF">COX05_02135</name>
</gene>
<proteinExistence type="predicted"/>
<accession>A0A2H0BGA5</accession>
<feature type="transmembrane region" description="Helical" evidence="1">
    <location>
        <begin position="137"/>
        <end position="156"/>
    </location>
</feature>
<dbReference type="AlphaFoldDB" id="A0A2H0BGA5"/>
<keyword evidence="1" id="KW-1133">Transmembrane helix</keyword>
<organism evidence="2 3">
    <name type="scientific">candidate division WWE3 bacterium CG22_combo_CG10-13_8_21_14_all_39_12</name>
    <dbReference type="NCBI Taxonomy" id="1975094"/>
    <lineage>
        <taxon>Bacteria</taxon>
        <taxon>Katanobacteria</taxon>
    </lineage>
</organism>
<feature type="transmembrane region" description="Helical" evidence="1">
    <location>
        <begin position="86"/>
        <end position="104"/>
    </location>
</feature>
<dbReference type="Proteomes" id="UP000228495">
    <property type="component" value="Unassembled WGS sequence"/>
</dbReference>
<comment type="caution">
    <text evidence="2">The sequence shown here is derived from an EMBL/GenBank/DDBJ whole genome shotgun (WGS) entry which is preliminary data.</text>
</comment>
<evidence type="ECO:0000313" key="2">
    <source>
        <dbReference type="EMBL" id="PIP56609.1"/>
    </source>
</evidence>